<keyword evidence="2" id="KW-1185">Reference proteome</keyword>
<evidence type="ECO:0000313" key="1">
    <source>
        <dbReference type="EMBL" id="KAK3074346.1"/>
    </source>
</evidence>
<gene>
    <name evidence="1" type="ORF">LTS18_014270</name>
</gene>
<comment type="caution">
    <text evidence="1">The sequence shown here is derived from an EMBL/GenBank/DDBJ whole genome shotgun (WGS) entry which is preliminary data.</text>
</comment>
<proteinExistence type="predicted"/>
<accession>A0ACC3DH94</accession>
<evidence type="ECO:0000313" key="2">
    <source>
        <dbReference type="Proteomes" id="UP001186974"/>
    </source>
</evidence>
<feature type="non-terminal residue" evidence="1">
    <location>
        <position position="274"/>
    </location>
</feature>
<organism evidence="1 2">
    <name type="scientific">Coniosporium uncinatum</name>
    <dbReference type="NCBI Taxonomy" id="93489"/>
    <lineage>
        <taxon>Eukaryota</taxon>
        <taxon>Fungi</taxon>
        <taxon>Dikarya</taxon>
        <taxon>Ascomycota</taxon>
        <taxon>Pezizomycotina</taxon>
        <taxon>Dothideomycetes</taxon>
        <taxon>Dothideomycetes incertae sedis</taxon>
        <taxon>Coniosporium</taxon>
    </lineage>
</organism>
<reference evidence="1" key="1">
    <citation type="submission" date="2024-09" db="EMBL/GenBank/DDBJ databases">
        <title>Black Yeasts Isolated from many extreme environments.</title>
        <authorList>
            <person name="Coleine C."/>
            <person name="Stajich J.E."/>
            <person name="Selbmann L."/>
        </authorList>
    </citation>
    <scope>NUCLEOTIDE SEQUENCE</scope>
    <source>
        <strain evidence="1">CCFEE 5737</strain>
    </source>
</reference>
<name>A0ACC3DH94_9PEZI</name>
<dbReference type="EMBL" id="JAWDJW010004530">
    <property type="protein sequence ID" value="KAK3074346.1"/>
    <property type="molecule type" value="Genomic_DNA"/>
</dbReference>
<dbReference type="Proteomes" id="UP001186974">
    <property type="component" value="Unassembled WGS sequence"/>
</dbReference>
<protein>
    <submittedName>
        <fullName evidence="1">Uncharacterized protein</fullName>
    </submittedName>
</protein>
<sequence>MSASPSPMEGVVSSSAPALGTLRRRPQAVNPLVQKKKKPGLSKPRQHRPEPQAQAPTTAPITRPGAPLTNGATSRQANGMTSGPSGPGPAYKEFPLRITKRDLAQNMRYHVMRFQSRDHVKIEDQEEFPRPLRLHRRDPRASLNSFEQDQPMDEVDDKEKERIEIMKAERKREREANQALIAPAVKQTARPNAFQKKTEQVFLANDTPEQIKRSQLRYEEALPWHLEDFEDKHTWTAGYEAELSEKHIALLEDQNGFKLVPLHKWYRFKEKSKF</sequence>